<protein>
    <submittedName>
        <fullName evidence="1">mRNA transport regulator Mtr2p</fullName>
    </submittedName>
</protein>
<sequence length="162" mass="18494">MNQDPTQPIEPFIKELLNSLDLSNEKFNNVESYATELGSALKPNCNVIINGEPIVSKLEFQKKWLMTPLTFHQITNFDCHLIPGLNSYVININGKVKFDESGRNRLGESGDLIVSQQPKKNMSSWFGFFLSLVIDQPGMNKEIVDNFDYRINYKPHDTIISI</sequence>
<dbReference type="Proteomes" id="UP001152531">
    <property type="component" value="Unassembled WGS sequence"/>
</dbReference>
<comment type="caution">
    <text evidence="1">The sequence shown here is derived from an EMBL/GenBank/DDBJ whole genome shotgun (WGS) entry which is preliminary data.</text>
</comment>
<organism evidence="1 2">
    <name type="scientific">[Candida] jaroonii</name>
    <dbReference type="NCBI Taxonomy" id="467808"/>
    <lineage>
        <taxon>Eukaryota</taxon>
        <taxon>Fungi</taxon>
        <taxon>Dikarya</taxon>
        <taxon>Ascomycota</taxon>
        <taxon>Saccharomycotina</taxon>
        <taxon>Pichiomycetes</taxon>
        <taxon>Debaryomycetaceae</taxon>
        <taxon>Yamadazyma</taxon>
    </lineage>
</organism>
<gene>
    <name evidence="1" type="ORF">CLIB1444_04S10594</name>
</gene>
<evidence type="ECO:0000313" key="2">
    <source>
        <dbReference type="Proteomes" id="UP001152531"/>
    </source>
</evidence>
<evidence type="ECO:0000313" key="1">
    <source>
        <dbReference type="EMBL" id="CAH6720906.1"/>
    </source>
</evidence>
<name>A0ACA9Y7P7_9ASCO</name>
<reference evidence="1" key="1">
    <citation type="submission" date="2022-06" db="EMBL/GenBank/DDBJ databases">
        <authorList>
            <person name="Legras J.-L."/>
            <person name="Devillers H."/>
            <person name="Grondin C."/>
        </authorList>
    </citation>
    <scope>NUCLEOTIDE SEQUENCE</scope>
    <source>
        <strain evidence="1">CLIB 1444</strain>
    </source>
</reference>
<dbReference type="EMBL" id="CALSDN010000004">
    <property type="protein sequence ID" value="CAH6720906.1"/>
    <property type="molecule type" value="Genomic_DNA"/>
</dbReference>
<accession>A0ACA9Y7P7</accession>
<proteinExistence type="predicted"/>
<keyword evidence="2" id="KW-1185">Reference proteome</keyword>